<organism evidence="3 4">
    <name type="scientific">Microbacterium laevaniformans</name>
    <dbReference type="NCBI Taxonomy" id="36807"/>
    <lineage>
        <taxon>Bacteria</taxon>
        <taxon>Bacillati</taxon>
        <taxon>Actinomycetota</taxon>
        <taxon>Actinomycetes</taxon>
        <taxon>Micrococcales</taxon>
        <taxon>Microbacteriaceae</taxon>
        <taxon>Microbacterium</taxon>
    </lineage>
</organism>
<dbReference type="STRING" id="36807.Mlaev_00125"/>
<name>A0A150HJA8_9MICO</name>
<keyword evidence="4" id="KW-1185">Reference proteome</keyword>
<feature type="domain" description="Rho termination factor-like N-terminal" evidence="2">
    <location>
        <begin position="56"/>
        <end position="84"/>
    </location>
</feature>
<sequence>MPQNSTPPSLKDPELYEELRKDGASKQKAARISNAAARDGRKAVGRRGGESGSYEDWTVAELRARAKELGIRGYSGARKAQLIDMLRDS</sequence>
<protein>
    <recommendedName>
        <fullName evidence="2">Rho termination factor-like N-terminal domain-containing protein</fullName>
    </recommendedName>
</protein>
<evidence type="ECO:0000313" key="4">
    <source>
        <dbReference type="Proteomes" id="UP000075357"/>
    </source>
</evidence>
<accession>A0A150HJA8</accession>
<evidence type="ECO:0000313" key="3">
    <source>
        <dbReference type="EMBL" id="KXZ61918.1"/>
    </source>
</evidence>
<reference evidence="3 4" key="1">
    <citation type="submission" date="2016-01" db="EMBL/GenBank/DDBJ databases">
        <title>Draft genome sequences of Microbacterium laevaniformans LCDC 91-0039 and the type strain of Microbacterium hominis LCDC 84-209.</title>
        <authorList>
            <person name="Bernier A.-M."/>
            <person name="Bernard K."/>
        </authorList>
    </citation>
    <scope>NUCLEOTIDE SEQUENCE [LARGE SCALE GENOMIC DNA]</scope>
    <source>
        <strain evidence="3 4">LCDC 91-0039</strain>
    </source>
</reference>
<dbReference type="InterPro" id="IPR036361">
    <property type="entry name" value="SAP_dom_sf"/>
</dbReference>
<gene>
    <name evidence="3" type="ORF">Mlaev_00125</name>
</gene>
<dbReference type="RefSeq" id="WP_036319185.1">
    <property type="nucleotide sequence ID" value="NZ_JBHUPJ010000004.1"/>
</dbReference>
<dbReference type="Pfam" id="PF23855">
    <property type="entry name" value="DUF7218"/>
    <property type="match status" value="1"/>
</dbReference>
<dbReference type="AlphaFoldDB" id="A0A150HJA8"/>
<feature type="region of interest" description="Disordered" evidence="1">
    <location>
        <begin position="19"/>
        <end position="52"/>
    </location>
</feature>
<dbReference type="PATRIC" id="fig|36807.3.peg.127"/>
<dbReference type="Gene3D" id="1.10.720.30">
    <property type="entry name" value="SAP domain"/>
    <property type="match status" value="1"/>
</dbReference>
<evidence type="ECO:0000259" key="2">
    <source>
        <dbReference type="Pfam" id="PF07498"/>
    </source>
</evidence>
<comment type="caution">
    <text evidence="3">The sequence shown here is derived from an EMBL/GenBank/DDBJ whole genome shotgun (WGS) entry which is preliminary data.</text>
</comment>
<dbReference type="InterPro" id="IPR055642">
    <property type="entry name" value="DUF7218"/>
</dbReference>
<dbReference type="Pfam" id="PF07498">
    <property type="entry name" value="Rho_N"/>
    <property type="match status" value="1"/>
</dbReference>
<dbReference type="EMBL" id="LRAD01000004">
    <property type="protein sequence ID" value="KXZ61918.1"/>
    <property type="molecule type" value="Genomic_DNA"/>
</dbReference>
<dbReference type="InterPro" id="IPR011112">
    <property type="entry name" value="Rho-like_N"/>
</dbReference>
<evidence type="ECO:0000256" key="1">
    <source>
        <dbReference type="SAM" id="MobiDB-lite"/>
    </source>
</evidence>
<dbReference type="Proteomes" id="UP000075357">
    <property type="component" value="Unassembled WGS sequence"/>
</dbReference>
<proteinExistence type="predicted"/>
<dbReference type="GO" id="GO:0006353">
    <property type="term" value="P:DNA-templated transcription termination"/>
    <property type="evidence" value="ECO:0007669"/>
    <property type="project" value="InterPro"/>
</dbReference>